<gene>
    <name evidence="2" type="ORF">LVY72_08410</name>
</gene>
<dbReference type="Proteomes" id="UP001165368">
    <property type="component" value="Unassembled WGS sequence"/>
</dbReference>
<sequence length="53" mass="5207">MKKIACTTAGLLVALGALAASTPAVAADAGSQTTVQPAKAPSGIILAARAWDW</sequence>
<proteinExistence type="predicted"/>
<feature type="chain" id="PRO_5045404905" description="ABC transporter substrate-binding protein" evidence="1">
    <location>
        <begin position="27"/>
        <end position="53"/>
    </location>
</feature>
<name>A0ABS9L5I9_9MICC</name>
<dbReference type="EMBL" id="JAKLTQ010000004">
    <property type="protein sequence ID" value="MCG2621939.1"/>
    <property type="molecule type" value="Genomic_DNA"/>
</dbReference>
<accession>A0ABS9L5I9</accession>
<feature type="signal peptide" evidence="1">
    <location>
        <begin position="1"/>
        <end position="26"/>
    </location>
</feature>
<dbReference type="RefSeq" id="WP_237819641.1">
    <property type="nucleotide sequence ID" value="NZ_JAKLTQ010000004.1"/>
</dbReference>
<keyword evidence="3" id="KW-1185">Reference proteome</keyword>
<evidence type="ECO:0008006" key="4">
    <source>
        <dbReference type="Google" id="ProtNLM"/>
    </source>
</evidence>
<reference evidence="2" key="1">
    <citation type="submission" date="2022-01" db="EMBL/GenBank/DDBJ databases">
        <authorList>
            <person name="Jo J.-H."/>
            <person name="Im W.-T."/>
        </authorList>
    </citation>
    <scope>NUCLEOTIDE SEQUENCE</scope>
    <source>
        <strain evidence="2">I2-34</strain>
    </source>
</reference>
<protein>
    <recommendedName>
        <fullName evidence="4">ABC transporter substrate-binding protein</fullName>
    </recommendedName>
</protein>
<keyword evidence="1" id="KW-0732">Signal</keyword>
<evidence type="ECO:0000313" key="2">
    <source>
        <dbReference type="EMBL" id="MCG2621939.1"/>
    </source>
</evidence>
<evidence type="ECO:0000256" key="1">
    <source>
        <dbReference type="SAM" id="SignalP"/>
    </source>
</evidence>
<organism evidence="2 3">
    <name type="scientific">Arthrobacter hankyongi</name>
    <dbReference type="NCBI Taxonomy" id="2904801"/>
    <lineage>
        <taxon>Bacteria</taxon>
        <taxon>Bacillati</taxon>
        <taxon>Actinomycetota</taxon>
        <taxon>Actinomycetes</taxon>
        <taxon>Micrococcales</taxon>
        <taxon>Micrococcaceae</taxon>
        <taxon>Arthrobacter</taxon>
    </lineage>
</organism>
<comment type="caution">
    <text evidence="2">The sequence shown here is derived from an EMBL/GenBank/DDBJ whole genome shotgun (WGS) entry which is preliminary data.</text>
</comment>
<evidence type="ECO:0000313" key="3">
    <source>
        <dbReference type="Proteomes" id="UP001165368"/>
    </source>
</evidence>